<comment type="subcellular location">
    <subcellularLocation>
        <location evidence="1">Membrane</location>
        <topology evidence="1">Multi-pass membrane protein</topology>
    </subcellularLocation>
</comment>
<keyword evidence="4" id="KW-0812">Transmembrane</keyword>
<keyword evidence="5" id="KW-1133">Transmembrane helix</keyword>
<evidence type="ECO:0000313" key="10">
    <source>
        <dbReference type="EMBL" id="GIY54898.1"/>
    </source>
</evidence>
<dbReference type="EMBL" id="BPLR01012567">
    <property type="protein sequence ID" value="GIY54898.1"/>
    <property type="molecule type" value="Genomic_DNA"/>
</dbReference>
<keyword evidence="3 8" id="KW-0813">Transport</keyword>
<dbReference type="GO" id="GO:0016471">
    <property type="term" value="C:vacuolar proton-transporting V-type ATPase complex"/>
    <property type="evidence" value="ECO:0007669"/>
    <property type="project" value="TreeGrafter"/>
</dbReference>
<dbReference type="PANTHER" id="PTHR11629">
    <property type="entry name" value="VACUOLAR PROTON ATPASES"/>
    <property type="match status" value="1"/>
</dbReference>
<sequence>MGKVAGDGVIHDNPPSETKQEEFDLPDMCIHQAIHTIEYCLGSISHTASYLRLWALSLAHAQDEVKNENSKKETKKRASDFDCCFPSDIFPHFCIPFRNEDEKLSFGGARSHAGGQMQPPMASAGASGFPREVFGDLQNYAQFWKC</sequence>
<keyword evidence="8" id="KW-0375">Hydrogen ion transport</keyword>
<dbReference type="InterPro" id="IPR002490">
    <property type="entry name" value="V-ATPase_116kDa_su"/>
</dbReference>
<reference evidence="10 11" key="1">
    <citation type="submission" date="2021-06" db="EMBL/GenBank/DDBJ databases">
        <title>Caerostris extrusa draft genome.</title>
        <authorList>
            <person name="Kono N."/>
            <person name="Arakawa K."/>
        </authorList>
    </citation>
    <scope>NUCLEOTIDE SEQUENCE [LARGE SCALE GENOMIC DNA]</scope>
</reference>
<organism evidence="10 11">
    <name type="scientific">Caerostris extrusa</name>
    <name type="common">Bark spider</name>
    <name type="synonym">Caerostris bankana</name>
    <dbReference type="NCBI Taxonomy" id="172846"/>
    <lineage>
        <taxon>Eukaryota</taxon>
        <taxon>Metazoa</taxon>
        <taxon>Ecdysozoa</taxon>
        <taxon>Arthropoda</taxon>
        <taxon>Chelicerata</taxon>
        <taxon>Arachnida</taxon>
        <taxon>Araneae</taxon>
        <taxon>Araneomorphae</taxon>
        <taxon>Entelegynae</taxon>
        <taxon>Araneoidea</taxon>
        <taxon>Araneidae</taxon>
        <taxon>Caerostris</taxon>
    </lineage>
</organism>
<evidence type="ECO:0000256" key="1">
    <source>
        <dbReference type="ARBA" id="ARBA00004141"/>
    </source>
</evidence>
<feature type="region of interest" description="Disordered" evidence="9">
    <location>
        <begin position="1"/>
        <end position="21"/>
    </location>
</feature>
<dbReference type="GO" id="GO:0007035">
    <property type="term" value="P:vacuolar acidification"/>
    <property type="evidence" value="ECO:0007669"/>
    <property type="project" value="TreeGrafter"/>
</dbReference>
<comment type="function">
    <text evidence="8">Essential component of the vacuolar proton pump (V-ATPase), a multimeric enzyme that catalyzes the translocation of protons across the membranes. Required for assembly and activity of the V-ATPase.</text>
</comment>
<dbReference type="GO" id="GO:0046961">
    <property type="term" value="F:proton-transporting ATPase activity, rotational mechanism"/>
    <property type="evidence" value="ECO:0007669"/>
    <property type="project" value="InterPro"/>
</dbReference>
<protein>
    <recommendedName>
        <fullName evidence="8">V-type proton ATPase subunit a</fullName>
    </recommendedName>
</protein>
<evidence type="ECO:0000256" key="7">
    <source>
        <dbReference type="ARBA" id="ARBA00023136"/>
    </source>
</evidence>
<dbReference type="GO" id="GO:0033179">
    <property type="term" value="C:proton-transporting V-type ATPase, V0 domain"/>
    <property type="evidence" value="ECO:0007669"/>
    <property type="project" value="InterPro"/>
</dbReference>
<proteinExistence type="inferred from homology"/>
<gene>
    <name evidence="10" type="primary">Atp6v0a1_3</name>
    <name evidence="10" type="ORF">CEXT_255181</name>
</gene>
<evidence type="ECO:0000256" key="8">
    <source>
        <dbReference type="RuleBase" id="RU361189"/>
    </source>
</evidence>
<evidence type="ECO:0000256" key="4">
    <source>
        <dbReference type="ARBA" id="ARBA00022692"/>
    </source>
</evidence>
<dbReference type="GO" id="GO:0051117">
    <property type="term" value="F:ATPase binding"/>
    <property type="evidence" value="ECO:0007669"/>
    <property type="project" value="TreeGrafter"/>
</dbReference>
<comment type="similarity">
    <text evidence="2 8">Belongs to the V-ATPase 116 kDa subunit family.</text>
</comment>
<keyword evidence="6 8" id="KW-0406">Ion transport</keyword>
<evidence type="ECO:0000256" key="9">
    <source>
        <dbReference type="SAM" id="MobiDB-lite"/>
    </source>
</evidence>
<evidence type="ECO:0000256" key="5">
    <source>
        <dbReference type="ARBA" id="ARBA00022989"/>
    </source>
</evidence>
<dbReference type="Pfam" id="PF01496">
    <property type="entry name" value="V_ATPase_I"/>
    <property type="match status" value="1"/>
</dbReference>
<evidence type="ECO:0000256" key="3">
    <source>
        <dbReference type="ARBA" id="ARBA00022448"/>
    </source>
</evidence>
<keyword evidence="7" id="KW-0472">Membrane</keyword>
<accession>A0AAV4UAW6</accession>
<keyword evidence="11" id="KW-1185">Reference proteome</keyword>
<dbReference type="Proteomes" id="UP001054945">
    <property type="component" value="Unassembled WGS sequence"/>
</dbReference>
<dbReference type="PANTHER" id="PTHR11629:SF63">
    <property type="entry name" value="V-TYPE PROTON ATPASE SUBUNIT A"/>
    <property type="match status" value="1"/>
</dbReference>
<comment type="caution">
    <text evidence="10">The sequence shown here is derived from an EMBL/GenBank/DDBJ whole genome shotgun (WGS) entry which is preliminary data.</text>
</comment>
<evidence type="ECO:0000256" key="2">
    <source>
        <dbReference type="ARBA" id="ARBA00009904"/>
    </source>
</evidence>
<name>A0AAV4UAW6_CAEEX</name>
<dbReference type="GO" id="GO:0005886">
    <property type="term" value="C:plasma membrane"/>
    <property type="evidence" value="ECO:0007669"/>
    <property type="project" value="TreeGrafter"/>
</dbReference>
<dbReference type="AlphaFoldDB" id="A0AAV4UAW6"/>
<evidence type="ECO:0000256" key="6">
    <source>
        <dbReference type="ARBA" id="ARBA00023065"/>
    </source>
</evidence>
<evidence type="ECO:0000313" key="11">
    <source>
        <dbReference type="Proteomes" id="UP001054945"/>
    </source>
</evidence>